<dbReference type="PANTHER" id="PTHR30032">
    <property type="entry name" value="N-ACETYLMURAMOYL-L-ALANINE AMIDASE-RELATED"/>
    <property type="match status" value="1"/>
</dbReference>
<dbReference type="OrthoDB" id="5196645at2"/>
<protein>
    <submittedName>
        <fullName evidence="4">Trypsin</fullName>
    </submittedName>
</protein>
<dbReference type="Pfam" id="PF00089">
    <property type="entry name" value="Trypsin"/>
    <property type="match status" value="1"/>
</dbReference>
<organism evidence="4 5">
    <name type="scientific">Salinibacterium xinjiangense</name>
    <dbReference type="NCBI Taxonomy" id="386302"/>
    <lineage>
        <taxon>Bacteria</taxon>
        <taxon>Bacillati</taxon>
        <taxon>Actinomycetota</taxon>
        <taxon>Actinomycetes</taxon>
        <taxon>Micrococcales</taxon>
        <taxon>Microbacteriaceae</taxon>
        <taxon>Salinibacterium</taxon>
    </lineage>
</organism>
<dbReference type="CDD" id="cd21112">
    <property type="entry name" value="alphaLP-like"/>
    <property type="match status" value="1"/>
</dbReference>
<dbReference type="InterPro" id="IPR033116">
    <property type="entry name" value="TRYPSIN_SER"/>
</dbReference>
<dbReference type="PANTHER" id="PTHR30032:SF4">
    <property type="entry name" value="AMIDASE ENHANCER"/>
    <property type="match status" value="1"/>
</dbReference>
<dbReference type="GO" id="GO:0006508">
    <property type="term" value="P:proteolysis"/>
    <property type="evidence" value="ECO:0007669"/>
    <property type="project" value="UniProtKB-KW"/>
</dbReference>
<dbReference type="EMBL" id="OCST01000001">
    <property type="protein sequence ID" value="SOE45758.1"/>
    <property type="molecule type" value="Genomic_DNA"/>
</dbReference>
<dbReference type="InterPro" id="IPR051922">
    <property type="entry name" value="Bact_Sporulation_Assoc"/>
</dbReference>
<dbReference type="InterPro" id="IPR009003">
    <property type="entry name" value="Peptidase_S1_PA"/>
</dbReference>
<keyword evidence="1" id="KW-0378">Hydrolase</keyword>
<evidence type="ECO:0000259" key="3">
    <source>
        <dbReference type="PROSITE" id="PS50240"/>
    </source>
</evidence>
<sequence>MDKGIPMLATRFSKRRSRIVAAATTFAMCGALAISPVMAATADEPIDTSGIEVMGSYPAADFVAEAQALPPELVTSLDVDLGITGEEFMAQSEAAAQAVEVVDSLEDAGIVVLGSRIDGTTLTVNVSTEAEVAVVEAAGAVGVVGEPAPFVAPEAPLVFAADPSSDFYGGQGYYFESGVSAFRCTSGFNGFSSTGGRQFLSAGHCVKNAQSPVTALNMSSPNQEATLAQLGPILGEAVLSSAKLGDGNDAGLVNVSNPNVRSQSSVLTWGGSAGVPGAGAPLASTPLTITGTSRTVDGAAVCKSGSSTGWKCGTVLAVDITADVDGSLVNSVVTDACTVQGDSGGPLVSGSLAIGVTSWATIGTCDDPNFASGAFPMAGGAGKSSVAALYGANWEIAVAVAAPAVTTASGAHLSGIGSITGTVSSPTPSSKVLAYLDGATSPFATVPATSGSWSISLNGVAAGSHSVSLAAGSGWSRSAPVVLSVVVDNISQRISGTDRFDTAIKVSTSSYPAGSPTSINVVYVTTGRNFPDALSAAPAAARQGGVLLLTEPNSLPANVRDEIIRLDPAKIVVVGGPNSVSDSVFASLESVQPNIIRIGGGDRYETSRNIVKYAFPSAASAYVATGANFPDALSASGAGGALDTPVILVPGHLSSVDSATQALLTALGVSNIAVIGGPASMTEGMKASLGRIAPTTRIGGEDRFETSKNIAVAAFGSSNPTEVFLATGYNFPDALAGAVLAGTRSAPLIVIPTSCIPASVIAALQQFGTTKVTLLGGAAVLTEDVARLKQC</sequence>
<dbReference type="InterPro" id="IPR001254">
    <property type="entry name" value="Trypsin_dom"/>
</dbReference>
<dbReference type="PROSITE" id="PS00135">
    <property type="entry name" value="TRYPSIN_SER"/>
    <property type="match status" value="1"/>
</dbReference>
<name>A0A2C8Y6K6_9MICO</name>
<keyword evidence="2" id="KW-0732">Signal</keyword>
<dbReference type="Pfam" id="PF04122">
    <property type="entry name" value="CW_binding_2"/>
    <property type="match status" value="3"/>
</dbReference>
<feature type="domain" description="Peptidase S1" evidence="3">
    <location>
        <begin position="143"/>
        <end position="394"/>
    </location>
</feature>
<accession>A0A2C8Y6K6</accession>
<dbReference type="Gene3D" id="3.40.50.12090">
    <property type="match status" value="2"/>
</dbReference>
<dbReference type="PROSITE" id="PS50194">
    <property type="entry name" value="FILAMIN_REPEAT"/>
    <property type="match status" value="1"/>
</dbReference>
<feature type="signal peptide" evidence="2">
    <location>
        <begin position="1"/>
        <end position="39"/>
    </location>
</feature>
<gene>
    <name evidence="4" type="ORF">SAMN06296378_0091</name>
</gene>
<evidence type="ECO:0000313" key="4">
    <source>
        <dbReference type="EMBL" id="SOE45758.1"/>
    </source>
</evidence>
<keyword evidence="1" id="KW-0645">Protease</keyword>
<dbReference type="Proteomes" id="UP000219440">
    <property type="component" value="Unassembled WGS sequence"/>
</dbReference>
<dbReference type="GO" id="GO:0004252">
    <property type="term" value="F:serine-type endopeptidase activity"/>
    <property type="evidence" value="ECO:0007669"/>
    <property type="project" value="InterPro"/>
</dbReference>
<proteinExistence type="predicted"/>
<evidence type="ECO:0000313" key="5">
    <source>
        <dbReference type="Proteomes" id="UP000219440"/>
    </source>
</evidence>
<dbReference type="InterPro" id="IPR018114">
    <property type="entry name" value="TRYPSIN_HIS"/>
</dbReference>
<feature type="chain" id="PRO_5012587068" evidence="2">
    <location>
        <begin position="40"/>
        <end position="791"/>
    </location>
</feature>
<dbReference type="InterPro" id="IPR007253">
    <property type="entry name" value="Cell_wall-bd_2"/>
</dbReference>
<keyword evidence="5" id="KW-1185">Reference proteome</keyword>
<dbReference type="GO" id="GO:0030288">
    <property type="term" value="C:outer membrane-bounded periplasmic space"/>
    <property type="evidence" value="ECO:0007669"/>
    <property type="project" value="TreeGrafter"/>
</dbReference>
<dbReference type="AlphaFoldDB" id="A0A2C8Y6K6"/>
<evidence type="ECO:0000256" key="2">
    <source>
        <dbReference type="SAM" id="SignalP"/>
    </source>
</evidence>
<dbReference type="Gene3D" id="2.40.10.10">
    <property type="entry name" value="Trypsin-like serine proteases"/>
    <property type="match status" value="2"/>
</dbReference>
<reference evidence="4 5" key="1">
    <citation type="submission" date="2017-09" db="EMBL/GenBank/DDBJ databases">
        <authorList>
            <person name="Ehlers B."/>
            <person name="Leendertz F.H."/>
        </authorList>
    </citation>
    <scope>NUCLEOTIDE SEQUENCE [LARGE SCALE GENOMIC DNA]</scope>
    <source>
        <strain evidence="4 5">CGMCC 1.05381</strain>
    </source>
</reference>
<dbReference type="InterPro" id="IPR043504">
    <property type="entry name" value="Peptidase_S1_PA_chymotrypsin"/>
</dbReference>
<dbReference type="InterPro" id="IPR017868">
    <property type="entry name" value="Filamin/ABP280_repeat-like"/>
</dbReference>
<dbReference type="PROSITE" id="PS00134">
    <property type="entry name" value="TRYPSIN_HIS"/>
    <property type="match status" value="1"/>
</dbReference>
<evidence type="ECO:0000256" key="1">
    <source>
        <dbReference type="RuleBase" id="RU363034"/>
    </source>
</evidence>
<dbReference type="SUPFAM" id="SSF50494">
    <property type="entry name" value="Trypsin-like serine proteases"/>
    <property type="match status" value="1"/>
</dbReference>
<keyword evidence="1" id="KW-0720">Serine protease</keyword>
<dbReference type="PROSITE" id="PS50240">
    <property type="entry name" value="TRYPSIN_DOM"/>
    <property type="match status" value="1"/>
</dbReference>